<evidence type="ECO:0000313" key="3">
    <source>
        <dbReference type="Proteomes" id="UP000886800"/>
    </source>
</evidence>
<feature type="transmembrane region" description="Helical" evidence="1">
    <location>
        <begin position="21"/>
        <end position="41"/>
    </location>
</feature>
<evidence type="ECO:0000313" key="2">
    <source>
        <dbReference type="EMBL" id="HIX64722.1"/>
    </source>
</evidence>
<evidence type="ECO:0000256" key="1">
    <source>
        <dbReference type="SAM" id="Phobius"/>
    </source>
</evidence>
<sequence length="53" mass="6166">MIGRLSATITACKEWVFRRRAARWGWYLLVVLGLAAFWLFAPQAEIAFIYNAF</sequence>
<accession>A0A9D2B754</accession>
<reference evidence="2" key="1">
    <citation type="journal article" date="2021" name="PeerJ">
        <title>Extensive microbial diversity within the chicken gut microbiome revealed by metagenomics and culture.</title>
        <authorList>
            <person name="Gilroy R."/>
            <person name="Ravi A."/>
            <person name="Getino M."/>
            <person name="Pursley I."/>
            <person name="Horton D.L."/>
            <person name="Alikhan N.F."/>
            <person name="Baker D."/>
            <person name="Gharbi K."/>
            <person name="Hall N."/>
            <person name="Watson M."/>
            <person name="Adriaenssens E.M."/>
            <person name="Foster-Nyarko E."/>
            <person name="Jarju S."/>
            <person name="Secka A."/>
            <person name="Antonio M."/>
            <person name="Oren A."/>
            <person name="Chaudhuri R.R."/>
            <person name="La Ragione R."/>
            <person name="Hildebrand F."/>
            <person name="Pallen M.J."/>
        </authorList>
    </citation>
    <scope>NUCLEOTIDE SEQUENCE</scope>
    <source>
        <strain evidence="2">CHK188-5543</strain>
    </source>
</reference>
<proteinExistence type="predicted"/>
<reference evidence="2" key="2">
    <citation type="submission" date="2021-04" db="EMBL/GenBank/DDBJ databases">
        <authorList>
            <person name="Gilroy R."/>
        </authorList>
    </citation>
    <scope>NUCLEOTIDE SEQUENCE</scope>
    <source>
        <strain evidence="2">CHK188-5543</strain>
    </source>
</reference>
<dbReference type="Proteomes" id="UP000886800">
    <property type="component" value="Unassembled WGS sequence"/>
</dbReference>
<protein>
    <submittedName>
        <fullName evidence="2">Uncharacterized protein</fullName>
    </submittedName>
</protein>
<organism evidence="2 3">
    <name type="scientific">Candidatus Anaerotruncus excrementipullorum</name>
    <dbReference type="NCBI Taxonomy" id="2838465"/>
    <lineage>
        <taxon>Bacteria</taxon>
        <taxon>Bacillati</taxon>
        <taxon>Bacillota</taxon>
        <taxon>Clostridia</taxon>
        <taxon>Eubacteriales</taxon>
        <taxon>Oscillospiraceae</taxon>
        <taxon>Anaerotruncus</taxon>
    </lineage>
</organism>
<gene>
    <name evidence="2" type="ORF">H9736_00585</name>
</gene>
<name>A0A9D2B754_9FIRM</name>
<dbReference type="AlphaFoldDB" id="A0A9D2B754"/>
<dbReference type="EMBL" id="DXES01000011">
    <property type="protein sequence ID" value="HIX64722.1"/>
    <property type="molecule type" value="Genomic_DNA"/>
</dbReference>
<keyword evidence="1" id="KW-0472">Membrane</keyword>
<comment type="caution">
    <text evidence="2">The sequence shown here is derived from an EMBL/GenBank/DDBJ whole genome shotgun (WGS) entry which is preliminary data.</text>
</comment>
<keyword evidence="1" id="KW-0812">Transmembrane</keyword>
<keyword evidence="1" id="KW-1133">Transmembrane helix</keyword>